<dbReference type="AlphaFoldDB" id="A0A0B0H5H3"/>
<dbReference type="Proteomes" id="UP000030856">
    <property type="component" value="Unassembled WGS sequence"/>
</dbReference>
<feature type="chain" id="PRO_5002074638" evidence="1">
    <location>
        <begin position="18"/>
        <end position="153"/>
    </location>
</feature>
<proteinExistence type="predicted"/>
<comment type="caution">
    <text evidence="2">The sequence shown here is derived from an EMBL/GenBank/DDBJ whole genome shotgun (WGS) entry which is preliminary data.</text>
</comment>
<sequence length="153" mass="16876">MKQIALIIVLFAAALLAGRFLTDTPAPGDTALPSVTLEPIACEPSLQACMAELPDGSQVQMQILPKDAIKPMKPLQAEVTATGKWHATTLEATGINMNMGFNRFNFKPGDEQVDHADFMLPICTLKRMQWEFLLTISDENSLIHIPFHIEIES</sequence>
<name>A0A0B0H5H3_SOVGS</name>
<protein>
    <submittedName>
        <fullName evidence="2">Uncharacterized protein</fullName>
    </submittedName>
</protein>
<reference evidence="2 3" key="1">
    <citation type="journal article" date="2014" name="BMC Genomics">
        <title>The genome of the intracellular bacterium of the coastal bivalve, Solemya velum: a blueprint for thriving in and out of symbiosis.</title>
        <authorList>
            <person name="Dmytrenko O."/>
            <person name="Russell S.L."/>
            <person name="Loo W.T."/>
            <person name="Fontanez K.M."/>
            <person name="Liao L."/>
            <person name="Roeselers G."/>
            <person name="Sharma R."/>
            <person name="Stewart F.J."/>
            <person name="Newton I.L."/>
            <person name="Woyke T."/>
            <person name="Wu D."/>
            <person name="Lang J.M."/>
            <person name="Eisen J.A."/>
            <person name="Cavanaugh C.M."/>
        </authorList>
    </citation>
    <scope>NUCLEOTIDE SEQUENCE [LARGE SCALE GENOMIC DNA]</scope>
    <source>
        <strain evidence="2 3">WH</strain>
    </source>
</reference>
<keyword evidence="1" id="KW-0732">Signal</keyword>
<dbReference type="OrthoDB" id="5917490at2"/>
<organism evidence="2 3">
    <name type="scientific">Solemya velum gill symbiont</name>
    <dbReference type="NCBI Taxonomy" id="2340"/>
    <lineage>
        <taxon>Bacteria</taxon>
        <taxon>Pseudomonadati</taxon>
        <taxon>Pseudomonadota</taxon>
        <taxon>Gammaproteobacteria</taxon>
        <taxon>sulfur-oxidizing symbionts</taxon>
    </lineage>
</organism>
<dbReference type="GeneID" id="86992656"/>
<dbReference type="RefSeq" id="WP_043117685.1">
    <property type="nucleotide sequence ID" value="NZ_JRAA01000002.1"/>
</dbReference>
<accession>A0A0B0H5H3</accession>
<dbReference type="EMBL" id="JRAA01000002">
    <property type="protein sequence ID" value="KHF25448.1"/>
    <property type="molecule type" value="Genomic_DNA"/>
</dbReference>
<dbReference type="STRING" id="2340.JV46_07440"/>
<evidence type="ECO:0000256" key="1">
    <source>
        <dbReference type="SAM" id="SignalP"/>
    </source>
</evidence>
<keyword evidence="3" id="KW-1185">Reference proteome</keyword>
<evidence type="ECO:0000313" key="3">
    <source>
        <dbReference type="Proteomes" id="UP000030856"/>
    </source>
</evidence>
<feature type="signal peptide" evidence="1">
    <location>
        <begin position="1"/>
        <end position="17"/>
    </location>
</feature>
<evidence type="ECO:0000313" key="2">
    <source>
        <dbReference type="EMBL" id="KHF25448.1"/>
    </source>
</evidence>
<gene>
    <name evidence="2" type="ORF">JV46_07440</name>
</gene>